<evidence type="ECO:0000256" key="1">
    <source>
        <dbReference type="ARBA" id="ARBA00022737"/>
    </source>
</evidence>
<accession>A0A0P7C5K0</accession>
<dbReference type="Pfam" id="PF12796">
    <property type="entry name" value="Ank_2"/>
    <property type="match status" value="3"/>
</dbReference>
<feature type="repeat" description="ANK" evidence="3">
    <location>
        <begin position="397"/>
        <end position="429"/>
    </location>
</feature>
<organism evidence="5 6">
    <name type="scientific">Jiulongibacter sediminis</name>
    <dbReference type="NCBI Taxonomy" id="1605367"/>
    <lineage>
        <taxon>Bacteria</taxon>
        <taxon>Pseudomonadati</taxon>
        <taxon>Bacteroidota</taxon>
        <taxon>Cytophagia</taxon>
        <taxon>Cytophagales</taxon>
        <taxon>Leadbetterellaceae</taxon>
        <taxon>Jiulongibacter</taxon>
    </lineage>
</organism>
<evidence type="ECO:0000313" key="6">
    <source>
        <dbReference type="Proteomes" id="UP000050454"/>
    </source>
</evidence>
<feature type="repeat" description="ANK" evidence="3">
    <location>
        <begin position="430"/>
        <end position="463"/>
    </location>
</feature>
<feature type="repeat" description="ANK" evidence="3">
    <location>
        <begin position="326"/>
        <end position="358"/>
    </location>
</feature>
<keyword evidence="1" id="KW-0677">Repeat</keyword>
<dbReference type="EMBL" id="LGTQ01000010">
    <property type="protein sequence ID" value="KPM47443.1"/>
    <property type="molecule type" value="Genomic_DNA"/>
</dbReference>
<dbReference type="SMART" id="SM00248">
    <property type="entry name" value="ANK"/>
    <property type="match status" value="10"/>
</dbReference>
<dbReference type="AlphaFoldDB" id="A0A0P7C5K0"/>
<sequence>MKKSILVILSLCAWFTSQAQNVFHDRGFWAKKPTIAMIEAEIAKGNDITEMGPGGWDGPLLAIMADNDYDVIKHILDKPGIDVNVNTHHSQNYLIWTTMKGNLPVMELLVKKGSRTDIINSHGQSLLMHAAMAKPDKAVYDFCIANGGDIVNDKDEQGRNVMLSAVSGLTDISFLDYFLSKGLSLDDTDKDGNGLFHYAVQGGNISLLKGLVAKGVSVKPNKLGENAFAFVGRGRGARMSIELLEYLKSLGLDPALPNAQGRTLAHTAAQAGASEEIFKFLEDNNIDLGKSDDNDNTPLMAAAHRGNVELLKRLLESNSVNFVNRDGESALVNAVALNSPEAVNLLIEAGGDVGIMSKEGDDLYGVLIGSYRSGRNSIDRVKALISILENNRLQMPLDGSLLHKAFKKDDEELLSLLIEKGIDINAKDNDGNTILHYAAMQAKDIALVERLIEKGADPEIKTEFDESILDLLKANEAINLEETNTDFLNK</sequence>
<dbReference type="SUPFAM" id="SSF48403">
    <property type="entry name" value="Ankyrin repeat"/>
    <property type="match status" value="2"/>
</dbReference>
<dbReference type="InterPro" id="IPR002110">
    <property type="entry name" value="Ankyrin_rpt"/>
</dbReference>
<protein>
    <submittedName>
        <fullName evidence="5">Uncharacterized protein</fullName>
    </submittedName>
</protein>
<keyword evidence="6" id="KW-1185">Reference proteome</keyword>
<dbReference type="RefSeq" id="WP_055148955.1">
    <property type="nucleotide sequence ID" value="NZ_JXSZ01000010.1"/>
</dbReference>
<dbReference type="Gene3D" id="1.25.40.20">
    <property type="entry name" value="Ankyrin repeat-containing domain"/>
    <property type="match status" value="3"/>
</dbReference>
<dbReference type="STRING" id="1605367.AFM12_13080"/>
<reference evidence="5 6" key="1">
    <citation type="submission" date="2015-07" db="EMBL/GenBank/DDBJ databases">
        <title>The draft genome sequence of Leadbetterella sp. JN14-9.</title>
        <authorList>
            <person name="Liu Y."/>
            <person name="Du J."/>
            <person name="Shao Z."/>
        </authorList>
    </citation>
    <scope>NUCLEOTIDE SEQUENCE [LARGE SCALE GENOMIC DNA]</scope>
    <source>
        <strain evidence="5 6">JN14-9</strain>
    </source>
</reference>
<dbReference type="GO" id="GO:0000976">
    <property type="term" value="F:transcription cis-regulatory region binding"/>
    <property type="evidence" value="ECO:0007669"/>
    <property type="project" value="TreeGrafter"/>
</dbReference>
<feature type="signal peptide" evidence="4">
    <location>
        <begin position="1"/>
        <end position="19"/>
    </location>
</feature>
<keyword evidence="2 3" id="KW-0040">ANK repeat</keyword>
<evidence type="ECO:0000256" key="2">
    <source>
        <dbReference type="ARBA" id="ARBA00023043"/>
    </source>
</evidence>
<dbReference type="Pfam" id="PF13637">
    <property type="entry name" value="Ank_4"/>
    <property type="match status" value="1"/>
</dbReference>
<keyword evidence="4" id="KW-0732">Signal</keyword>
<dbReference type="PANTHER" id="PTHR24193:SF121">
    <property type="entry name" value="ADA2A-CONTAINING COMPLEX COMPONENT 3, ISOFORM D"/>
    <property type="match status" value="1"/>
</dbReference>
<gene>
    <name evidence="5" type="ORF">AFM12_13080</name>
</gene>
<proteinExistence type="predicted"/>
<dbReference type="OrthoDB" id="2575953at2"/>
<evidence type="ECO:0000256" key="4">
    <source>
        <dbReference type="SAM" id="SignalP"/>
    </source>
</evidence>
<name>A0A0P7C5K0_9BACT</name>
<dbReference type="PANTHER" id="PTHR24193">
    <property type="entry name" value="ANKYRIN REPEAT PROTEIN"/>
    <property type="match status" value="1"/>
</dbReference>
<dbReference type="PRINTS" id="PR01415">
    <property type="entry name" value="ANKYRIN"/>
</dbReference>
<evidence type="ECO:0000313" key="5">
    <source>
        <dbReference type="EMBL" id="KPM47443.1"/>
    </source>
</evidence>
<dbReference type="PROSITE" id="PS50297">
    <property type="entry name" value="ANK_REP_REGION"/>
    <property type="match status" value="3"/>
</dbReference>
<evidence type="ECO:0000256" key="3">
    <source>
        <dbReference type="PROSITE-ProRule" id="PRU00023"/>
    </source>
</evidence>
<dbReference type="InterPro" id="IPR050663">
    <property type="entry name" value="Ankyrin-SOCS_Box"/>
</dbReference>
<feature type="chain" id="PRO_5006136606" evidence="4">
    <location>
        <begin position="20"/>
        <end position="490"/>
    </location>
</feature>
<feature type="repeat" description="ANK" evidence="3">
    <location>
        <begin position="260"/>
        <end position="293"/>
    </location>
</feature>
<dbReference type="Proteomes" id="UP000050454">
    <property type="component" value="Unassembled WGS sequence"/>
</dbReference>
<feature type="repeat" description="ANK" evidence="3">
    <location>
        <begin position="294"/>
        <end position="319"/>
    </location>
</feature>
<dbReference type="PROSITE" id="PS50088">
    <property type="entry name" value="ANK_REPEAT"/>
    <property type="match status" value="5"/>
</dbReference>
<comment type="caution">
    <text evidence="5">The sequence shown here is derived from an EMBL/GenBank/DDBJ whole genome shotgun (WGS) entry which is preliminary data.</text>
</comment>
<dbReference type="GO" id="GO:0045944">
    <property type="term" value="P:positive regulation of transcription by RNA polymerase II"/>
    <property type="evidence" value="ECO:0007669"/>
    <property type="project" value="TreeGrafter"/>
</dbReference>
<dbReference type="InterPro" id="IPR036770">
    <property type="entry name" value="Ankyrin_rpt-contain_sf"/>
</dbReference>